<accession>U6B3H5</accession>
<feature type="domain" description="Threonine synthase N-terminal" evidence="8">
    <location>
        <begin position="2"/>
        <end position="80"/>
    </location>
</feature>
<comment type="cofactor">
    <cofactor evidence="1 6">
        <name>pyridoxal 5'-phosphate</name>
        <dbReference type="ChEBI" id="CHEBI:597326"/>
    </cofactor>
</comment>
<dbReference type="PANTHER" id="PTHR42690">
    <property type="entry name" value="THREONINE SYNTHASE FAMILY MEMBER"/>
    <property type="match status" value="1"/>
</dbReference>
<dbReference type="Pfam" id="PF00291">
    <property type="entry name" value="PALP"/>
    <property type="match status" value="1"/>
</dbReference>
<dbReference type="InterPro" id="IPR001926">
    <property type="entry name" value="TrpB-like_PALP"/>
</dbReference>
<dbReference type="STRING" id="1261131.lam_094"/>
<keyword evidence="4" id="KW-0456">Lyase</keyword>
<dbReference type="Pfam" id="PF24857">
    <property type="entry name" value="THR4_C"/>
    <property type="match status" value="1"/>
</dbReference>
<evidence type="ECO:0000313" key="9">
    <source>
        <dbReference type="EMBL" id="AHA27475.1"/>
    </source>
</evidence>
<dbReference type="EMBL" id="CP006604">
    <property type="protein sequence ID" value="AHA27475.1"/>
    <property type="molecule type" value="Genomic_DNA"/>
</dbReference>
<feature type="domain" description="Tryptophan synthase beta chain-like PALP" evidence="7">
    <location>
        <begin position="88"/>
        <end position="324"/>
    </location>
</feature>
<dbReference type="Proteomes" id="UP000017862">
    <property type="component" value="Chromosome"/>
</dbReference>
<evidence type="ECO:0000256" key="4">
    <source>
        <dbReference type="ARBA" id="ARBA00023239"/>
    </source>
</evidence>
<evidence type="ECO:0000256" key="3">
    <source>
        <dbReference type="ARBA" id="ARBA00022898"/>
    </source>
</evidence>
<dbReference type="InterPro" id="IPR051166">
    <property type="entry name" value="Threonine_Synthase"/>
</dbReference>
<comment type="similarity">
    <text evidence="2">Belongs to the threonine synthase family.</text>
</comment>
<evidence type="ECO:0000313" key="10">
    <source>
        <dbReference type="Proteomes" id="UP000017862"/>
    </source>
</evidence>
<dbReference type="Pfam" id="PF14821">
    <property type="entry name" value="Thr_synth_N"/>
    <property type="match status" value="1"/>
</dbReference>
<sequence>MKYISTRNSNLSLGFCDTILSGLAEDGGLYMPKYNPYFSEQDIRSLRGLSYEEIALHVIRPFIGEEIRLNDIKTIINKAYSGFRHCAITPLIQLDHNNFLLELFHGPTLSFKDIAMQLIAGLIDHILEERDQYITIVGATSGDTGAAAVNALSDRKRINTFILFPKDRISLVQQKQMTTSTASNIHIIAVDGSFDNCQKLVKDLFADVYFRNSINLSGINSINWARIMAQIVYYFVSAIAIGAPDRKVSFSVPTGNFGDIFAGYSAKVMGLPIEKLVIATNDNDTLVRMFDKGLYKPEKVKRTTSPAMDIQVSSNFERLLFEISGRDPMIVKDSMDSLESKKYFQISPEHLQKISRVFFAKRSSTSDINNVIRYVLEKSNYLVDPHTAIGINAALACRNTPVPMITLATAHPAKFPDVVKYASDFSPYVPIFLEETMKKPEKFEVMHGDIEEIKKFITLKNNGDLN</sequence>
<keyword evidence="3 6" id="KW-0663">Pyridoxal phosphate</keyword>
<dbReference type="NCBIfam" id="TIGR00260">
    <property type="entry name" value="thrC"/>
    <property type="match status" value="1"/>
</dbReference>
<dbReference type="AlphaFoldDB" id="U6B3H5"/>
<evidence type="ECO:0000259" key="7">
    <source>
        <dbReference type="Pfam" id="PF00291"/>
    </source>
</evidence>
<dbReference type="InterPro" id="IPR036052">
    <property type="entry name" value="TrpB-like_PALP_sf"/>
</dbReference>
<dbReference type="InterPro" id="IPR029144">
    <property type="entry name" value="Thr_synth_N"/>
</dbReference>
<dbReference type="HOGENOM" id="CLU_015170_1_0_5"/>
<evidence type="ECO:0000256" key="2">
    <source>
        <dbReference type="ARBA" id="ARBA00005517"/>
    </source>
</evidence>
<dbReference type="EC" id="4.2.3.1" evidence="5"/>
<dbReference type="InterPro" id="IPR004450">
    <property type="entry name" value="Thr_synthase-like"/>
</dbReference>
<dbReference type="PANTHER" id="PTHR42690:SF1">
    <property type="entry name" value="THREONINE SYNTHASE-LIKE 2"/>
    <property type="match status" value="1"/>
</dbReference>
<dbReference type="GO" id="GO:0004795">
    <property type="term" value="F:threonine synthase activity"/>
    <property type="evidence" value="ECO:0007669"/>
    <property type="project" value="UniProtKB-UniRule"/>
</dbReference>
<dbReference type="eggNOG" id="COG0498">
    <property type="taxonomic scope" value="Bacteria"/>
</dbReference>
<organism evidence="9 10">
    <name type="scientific">Candidatus Liberibacter americanus str. Sao Paulo</name>
    <dbReference type="NCBI Taxonomy" id="1261131"/>
    <lineage>
        <taxon>Bacteria</taxon>
        <taxon>Pseudomonadati</taxon>
        <taxon>Pseudomonadota</taxon>
        <taxon>Alphaproteobacteria</taxon>
        <taxon>Hyphomicrobiales</taxon>
        <taxon>Rhizobiaceae</taxon>
        <taxon>Liberibacter</taxon>
    </lineage>
</organism>
<evidence type="ECO:0000256" key="5">
    <source>
        <dbReference type="NCBIfam" id="TIGR00260"/>
    </source>
</evidence>
<evidence type="ECO:0000259" key="8">
    <source>
        <dbReference type="Pfam" id="PF14821"/>
    </source>
</evidence>
<proteinExistence type="inferred from homology"/>
<dbReference type="SUPFAM" id="SSF53686">
    <property type="entry name" value="Tryptophan synthase beta subunit-like PLP-dependent enzymes"/>
    <property type="match status" value="1"/>
</dbReference>
<dbReference type="PATRIC" id="fig|1261131.3.peg.87"/>
<dbReference type="Gene3D" id="3.90.1380.10">
    <property type="entry name" value="Threonine synthase, N-terminal domain"/>
    <property type="match status" value="1"/>
</dbReference>
<dbReference type="GO" id="GO:0009088">
    <property type="term" value="P:threonine biosynthetic process"/>
    <property type="evidence" value="ECO:0007669"/>
    <property type="project" value="UniProtKB-UniRule"/>
</dbReference>
<reference evidence="9 10" key="1">
    <citation type="journal article" date="2014" name="Mol. Plant Microbe Interact.">
        <title>The complete genome sequence of Candidatus Liberibacter americanus, associated with citrus Huanglongbing.</title>
        <authorList>
            <person name="Wulff N.A."/>
            <person name="Zhang S."/>
            <person name="Setubal J.C."/>
            <person name="Almeida N.F."/>
            <person name="Martins E.C."/>
            <person name="Harakava R."/>
            <person name="Kumar D."/>
            <person name="Rangel L.T."/>
            <person name="Foissac X."/>
            <person name="Bove J."/>
            <person name="Gabriel D.W."/>
        </authorList>
    </citation>
    <scope>NUCLEOTIDE SEQUENCE [LARGE SCALE GENOMIC DNA]</scope>
    <source>
        <strain evidence="9 10">Sao Paulo</strain>
    </source>
</reference>
<evidence type="ECO:0000256" key="1">
    <source>
        <dbReference type="ARBA" id="ARBA00001933"/>
    </source>
</evidence>
<gene>
    <name evidence="9" type="primary">thrC</name>
    <name evidence="9" type="ORF">lam_094</name>
</gene>
<dbReference type="Gene3D" id="3.40.50.1100">
    <property type="match status" value="2"/>
</dbReference>
<evidence type="ECO:0000256" key="6">
    <source>
        <dbReference type="PIRSR" id="PIRSR604450-51"/>
    </source>
</evidence>
<dbReference type="InterPro" id="IPR037158">
    <property type="entry name" value="Thr_synth_N_sf"/>
</dbReference>
<keyword evidence="10" id="KW-1185">Reference proteome</keyword>
<protein>
    <recommendedName>
        <fullName evidence="5">Threonine synthase</fullName>
        <ecNumber evidence="5">4.2.3.1</ecNumber>
    </recommendedName>
</protein>
<dbReference type="CDD" id="cd01560">
    <property type="entry name" value="Thr-synth_2"/>
    <property type="match status" value="1"/>
</dbReference>
<feature type="modified residue" description="N6-(pyridoxal phosphate)lysine" evidence="6">
    <location>
        <position position="112"/>
    </location>
</feature>
<name>U6B3H5_9HYPH</name>
<dbReference type="RefSeq" id="WP_007556826.1">
    <property type="nucleotide sequence ID" value="NC_022793.1"/>
</dbReference>
<dbReference type="KEGG" id="lar:lam_094"/>